<accession>A0ABU3WKC1</accession>
<feature type="transmembrane region" description="Helical" evidence="1">
    <location>
        <begin position="104"/>
        <end position="132"/>
    </location>
</feature>
<name>A0ABU3WKC1_9NOCA</name>
<keyword evidence="3" id="KW-1185">Reference proteome</keyword>
<dbReference type="RefSeq" id="WP_072813896.1">
    <property type="nucleotide sequence ID" value="NZ_JAHWLX010000065.1"/>
</dbReference>
<comment type="caution">
    <text evidence="2">The sequence shown here is derived from an EMBL/GenBank/DDBJ whole genome shotgun (WGS) entry which is preliminary data.</text>
</comment>
<feature type="transmembrane region" description="Helical" evidence="1">
    <location>
        <begin position="234"/>
        <end position="253"/>
    </location>
</feature>
<feature type="transmembrane region" description="Helical" evidence="1">
    <location>
        <begin position="62"/>
        <end position="83"/>
    </location>
</feature>
<evidence type="ECO:0000313" key="3">
    <source>
        <dbReference type="Proteomes" id="UP001275440"/>
    </source>
</evidence>
<dbReference type="Proteomes" id="UP001275440">
    <property type="component" value="Unassembled WGS sequence"/>
</dbReference>
<keyword evidence="1" id="KW-0812">Transmembrane</keyword>
<sequence>MSVAIDTMRAERIKLTSVQSPWWCTAVIVALGLGLAAILGVAAKASMSADDETVRFYPTVDVAVSGVTGFGVLVLMILAALSVTSEYRFGVIRSTFQALPNRSVVLVVKALFIGVLGAILSGVLALSAFYLTKALAGPEAGRDLVLEGSAGRTIYGTALFALLASILAVGVGALLRQSAGTIAILLLWPMLIESLFGLFGSFGRNVQPFLPFANINYFLGTDQGIDFHWGPWGAFLYFAVFVLVVFGAAVAVVNRRDA</sequence>
<organism evidence="2 3">
    <name type="scientific">Rhodococcus zopfii</name>
    <dbReference type="NCBI Taxonomy" id="43772"/>
    <lineage>
        <taxon>Bacteria</taxon>
        <taxon>Bacillati</taxon>
        <taxon>Actinomycetota</taxon>
        <taxon>Actinomycetes</taxon>
        <taxon>Mycobacteriales</taxon>
        <taxon>Nocardiaceae</taxon>
        <taxon>Rhodococcus</taxon>
    </lineage>
</organism>
<protein>
    <submittedName>
        <fullName evidence="2">ABC transporter permease</fullName>
    </submittedName>
</protein>
<evidence type="ECO:0000313" key="2">
    <source>
        <dbReference type="EMBL" id="MDV2474430.1"/>
    </source>
</evidence>
<keyword evidence="1" id="KW-0472">Membrane</keyword>
<keyword evidence="1" id="KW-1133">Transmembrane helix</keyword>
<feature type="transmembrane region" description="Helical" evidence="1">
    <location>
        <begin position="152"/>
        <end position="175"/>
    </location>
</feature>
<evidence type="ECO:0000256" key="1">
    <source>
        <dbReference type="SAM" id="Phobius"/>
    </source>
</evidence>
<gene>
    <name evidence="2" type="ORF">F8M49_01575</name>
</gene>
<dbReference type="EMBL" id="WBMO01000001">
    <property type="protein sequence ID" value="MDV2474430.1"/>
    <property type="molecule type" value="Genomic_DNA"/>
</dbReference>
<reference evidence="2 3" key="1">
    <citation type="submission" date="2019-10" db="EMBL/GenBank/DDBJ databases">
        <title>Draft Genome Assembly of Rhodococcus zopfii DSM44189.</title>
        <authorList>
            <person name="Sutton J.M."/>
            <person name="Akob D.M."/>
            <person name="Bushman T.J."/>
        </authorList>
    </citation>
    <scope>NUCLEOTIDE SEQUENCE [LARGE SCALE GENOMIC DNA]</scope>
    <source>
        <strain evidence="2 3">DSM 44189</strain>
    </source>
</reference>
<feature type="transmembrane region" description="Helical" evidence="1">
    <location>
        <begin position="21"/>
        <end position="42"/>
    </location>
</feature>
<proteinExistence type="predicted"/>
<feature type="transmembrane region" description="Helical" evidence="1">
    <location>
        <begin position="182"/>
        <end position="202"/>
    </location>
</feature>